<evidence type="ECO:0000313" key="1">
    <source>
        <dbReference type="EMBL" id="KYN14721.1"/>
    </source>
</evidence>
<organism evidence="1 2">
    <name type="scientific">Trachymyrmex cornetzi</name>
    <dbReference type="NCBI Taxonomy" id="471704"/>
    <lineage>
        <taxon>Eukaryota</taxon>
        <taxon>Metazoa</taxon>
        <taxon>Ecdysozoa</taxon>
        <taxon>Arthropoda</taxon>
        <taxon>Hexapoda</taxon>
        <taxon>Insecta</taxon>
        <taxon>Pterygota</taxon>
        <taxon>Neoptera</taxon>
        <taxon>Endopterygota</taxon>
        <taxon>Hymenoptera</taxon>
        <taxon>Apocrita</taxon>
        <taxon>Aculeata</taxon>
        <taxon>Formicoidea</taxon>
        <taxon>Formicidae</taxon>
        <taxon>Myrmicinae</taxon>
        <taxon>Trachymyrmex</taxon>
    </lineage>
</organism>
<proteinExistence type="predicted"/>
<dbReference type="PANTHER" id="PTHR31511">
    <property type="entry name" value="PROTEIN CBG23764"/>
    <property type="match status" value="1"/>
</dbReference>
<name>A0A151IZY3_9HYME</name>
<sequence>MENHEPVERQLLEQCGQVATLVECFAWLQRCDECIERLEELCRAKRPRLAVGHRQSLVARIARLAVEKYTERESSYPHYTAVLNLASIEFPMILKDINKFEQLNDISINVYNIENKRVLPLRVCTTSVRTQSCIRTQWIAGWNAFYRRRSPTRKMRCTHISGKRYAVWATTCVARMTTRYRRISSVAIKTVYHGSHDNSTIWRIASLDKLASYLDKDTLKIVRSEFSTLSDEKFELLTRKGVFPYKYVDCVEKLQDALTTARIILQFVDG</sequence>
<dbReference type="AlphaFoldDB" id="A0A151IZY3"/>
<gene>
    <name evidence="1" type="ORF">ALC57_13064</name>
</gene>
<keyword evidence="2" id="KW-1185">Reference proteome</keyword>
<protein>
    <submittedName>
        <fullName evidence="1">Uncharacterized protein</fullName>
    </submittedName>
</protein>
<dbReference type="EMBL" id="KQ980661">
    <property type="protein sequence ID" value="KYN14721.1"/>
    <property type="molecule type" value="Genomic_DNA"/>
</dbReference>
<evidence type="ECO:0000313" key="2">
    <source>
        <dbReference type="Proteomes" id="UP000078492"/>
    </source>
</evidence>
<accession>A0A151IZY3</accession>
<dbReference type="PANTHER" id="PTHR31511:SF12">
    <property type="entry name" value="RHO TERMINATION FACTOR N-TERMINAL DOMAIN-CONTAINING PROTEIN"/>
    <property type="match status" value="1"/>
</dbReference>
<reference evidence="1 2" key="1">
    <citation type="submission" date="2015-09" db="EMBL/GenBank/DDBJ databases">
        <title>Trachymyrmex cornetzi WGS genome.</title>
        <authorList>
            <person name="Nygaard S."/>
            <person name="Hu H."/>
            <person name="Boomsma J."/>
            <person name="Zhang G."/>
        </authorList>
    </citation>
    <scope>NUCLEOTIDE SEQUENCE [LARGE SCALE GENOMIC DNA]</scope>
    <source>
        <strain evidence="1">Tcor2-1</strain>
        <tissue evidence="1">Whole body</tissue>
    </source>
</reference>
<dbReference type="Proteomes" id="UP000078492">
    <property type="component" value="Unassembled WGS sequence"/>
</dbReference>